<proteinExistence type="predicted"/>
<sequence length="140" mass="16094">MAKELTIICPECESKVLKSYYLEHKKFGCQSESKNKVLDNIRPSTKTTKGKTPNTQKKGRKKKNKLMLISKRGTRIERKTECNLCHKEKSPVWHYTESSHGVVNICADCKPMLFDRSFGKKDALEYAKTGGAFEGNRRRH</sequence>
<dbReference type="AlphaFoldDB" id="A0A0F9VM15"/>
<evidence type="ECO:0000313" key="2">
    <source>
        <dbReference type="EMBL" id="KKN66793.1"/>
    </source>
</evidence>
<organism evidence="2">
    <name type="scientific">marine sediment metagenome</name>
    <dbReference type="NCBI Taxonomy" id="412755"/>
    <lineage>
        <taxon>unclassified sequences</taxon>
        <taxon>metagenomes</taxon>
        <taxon>ecological metagenomes</taxon>
    </lineage>
</organism>
<protein>
    <recommendedName>
        <fullName evidence="3">GATA-type domain-containing protein</fullName>
    </recommendedName>
</protein>
<dbReference type="EMBL" id="LAZR01000490">
    <property type="protein sequence ID" value="KKN66793.1"/>
    <property type="molecule type" value="Genomic_DNA"/>
</dbReference>
<feature type="region of interest" description="Disordered" evidence="1">
    <location>
        <begin position="38"/>
        <end position="64"/>
    </location>
</feature>
<name>A0A0F9VM15_9ZZZZ</name>
<accession>A0A0F9VM15</accession>
<evidence type="ECO:0008006" key="3">
    <source>
        <dbReference type="Google" id="ProtNLM"/>
    </source>
</evidence>
<reference evidence="2" key="1">
    <citation type="journal article" date="2015" name="Nature">
        <title>Complex archaea that bridge the gap between prokaryotes and eukaryotes.</title>
        <authorList>
            <person name="Spang A."/>
            <person name="Saw J.H."/>
            <person name="Jorgensen S.L."/>
            <person name="Zaremba-Niedzwiedzka K."/>
            <person name="Martijn J."/>
            <person name="Lind A.E."/>
            <person name="van Eijk R."/>
            <person name="Schleper C."/>
            <person name="Guy L."/>
            <person name="Ettema T.J."/>
        </authorList>
    </citation>
    <scope>NUCLEOTIDE SEQUENCE</scope>
</reference>
<comment type="caution">
    <text evidence="2">The sequence shown here is derived from an EMBL/GenBank/DDBJ whole genome shotgun (WGS) entry which is preliminary data.</text>
</comment>
<evidence type="ECO:0000256" key="1">
    <source>
        <dbReference type="SAM" id="MobiDB-lite"/>
    </source>
</evidence>
<gene>
    <name evidence="2" type="ORF">LCGC14_0467850</name>
</gene>